<evidence type="ECO:0008006" key="7">
    <source>
        <dbReference type="Google" id="ProtNLM"/>
    </source>
</evidence>
<evidence type="ECO:0000313" key="5">
    <source>
        <dbReference type="Ensembl" id="ENSGMOP00000056271.1"/>
    </source>
</evidence>
<evidence type="ECO:0000259" key="3">
    <source>
        <dbReference type="Pfam" id="PF13359"/>
    </source>
</evidence>
<dbReference type="PANTHER" id="PTHR23080">
    <property type="entry name" value="THAP DOMAIN PROTEIN"/>
    <property type="match status" value="1"/>
</dbReference>
<dbReference type="Ensembl" id="ENSGMOT00000058416.1">
    <property type="protein sequence ID" value="ENSGMOP00000056271.1"/>
    <property type="gene ID" value="ENSGMOG00000023935.1"/>
</dbReference>
<feature type="domain" description="Transposase Helix-turn-helix" evidence="4">
    <location>
        <begin position="200"/>
        <end position="249"/>
    </location>
</feature>
<sequence>MISIICSVRGCHNNWNERRVSLQQYCVVHGKTRAECCGATFNLHPPPSSDEGRRMWLKALNLKNPQKKPYTVLFILWTADHQTNSHTPRNGWDIVASRPLYLEPSTSSAIQETDGLTGGMTHRDASTQGKYTFMEDHIYAVSDSLHCPLLHDQATQCPEQHLVHTELLRNDRLCLLYTGLSVDAFEALSDDLKEGCRISQLHPKDQLLMTLMELRLNLLQADIAERFRVSQSVVSRIISQWLDFMEEKMMCYVPWLPRKTIQATMPQSFKEHYPLTTCVIDFSETPLQKAHNLDSGGESYSHYYGHNTIKFLIAISQCGLIMFIPPAYGGKCSDKFITTNSGFLEYLRPGDEVMADRVVVIQDLLFERQVKLVLPAFTRRGLPLSEEDTTNTRRITNVRVHVDRVICSLKNYRIVSQTGPINLAPKFDKILRVCAGLCNLRGDIIQEDK</sequence>
<evidence type="ECO:0000256" key="1">
    <source>
        <dbReference type="ARBA" id="ARBA00001968"/>
    </source>
</evidence>
<evidence type="ECO:0000256" key="2">
    <source>
        <dbReference type="ARBA" id="ARBA00022723"/>
    </source>
</evidence>
<dbReference type="Pfam" id="PF13613">
    <property type="entry name" value="HTH_Tnp_4"/>
    <property type="match status" value="1"/>
</dbReference>
<dbReference type="Pfam" id="PF13359">
    <property type="entry name" value="DDE_Tnp_4"/>
    <property type="match status" value="1"/>
</dbReference>
<reference evidence="5" key="2">
    <citation type="submission" date="2025-09" db="UniProtKB">
        <authorList>
            <consortium name="Ensembl"/>
        </authorList>
    </citation>
    <scope>IDENTIFICATION</scope>
</reference>
<organism evidence="5 6">
    <name type="scientific">Gadus morhua</name>
    <name type="common">Atlantic cod</name>
    <dbReference type="NCBI Taxonomy" id="8049"/>
    <lineage>
        <taxon>Eukaryota</taxon>
        <taxon>Metazoa</taxon>
        <taxon>Chordata</taxon>
        <taxon>Craniata</taxon>
        <taxon>Vertebrata</taxon>
        <taxon>Euteleostomi</taxon>
        <taxon>Actinopterygii</taxon>
        <taxon>Neopterygii</taxon>
        <taxon>Teleostei</taxon>
        <taxon>Neoteleostei</taxon>
        <taxon>Acanthomorphata</taxon>
        <taxon>Zeiogadaria</taxon>
        <taxon>Gadariae</taxon>
        <taxon>Gadiformes</taxon>
        <taxon>Gadoidei</taxon>
        <taxon>Gadidae</taxon>
        <taxon>Gadus</taxon>
    </lineage>
</organism>
<dbReference type="InterPro" id="IPR027805">
    <property type="entry name" value="Transposase_HTH_dom"/>
</dbReference>
<accession>A0A8C5C776</accession>
<keyword evidence="2" id="KW-0479">Metal-binding</keyword>
<dbReference type="AlphaFoldDB" id="A0A8C5C776"/>
<proteinExistence type="predicted"/>
<dbReference type="OMA" id="NWNERRV"/>
<protein>
    <recommendedName>
        <fullName evidence="7">THAP-type domain-containing protein</fullName>
    </recommendedName>
</protein>
<evidence type="ECO:0000259" key="4">
    <source>
        <dbReference type="Pfam" id="PF13613"/>
    </source>
</evidence>
<dbReference type="GO" id="GO:0046872">
    <property type="term" value="F:metal ion binding"/>
    <property type="evidence" value="ECO:0007669"/>
    <property type="project" value="UniProtKB-KW"/>
</dbReference>
<keyword evidence="6" id="KW-1185">Reference proteome</keyword>
<reference evidence="5" key="1">
    <citation type="submission" date="2025-08" db="UniProtKB">
        <authorList>
            <consortium name="Ensembl"/>
        </authorList>
    </citation>
    <scope>IDENTIFICATION</scope>
</reference>
<comment type="cofactor">
    <cofactor evidence="1">
        <name>a divalent metal cation</name>
        <dbReference type="ChEBI" id="CHEBI:60240"/>
    </cofactor>
</comment>
<feature type="domain" description="DDE Tnp4" evidence="3">
    <location>
        <begin position="280"/>
        <end position="439"/>
    </location>
</feature>
<dbReference type="InterPro" id="IPR027806">
    <property type="entry name" value="HARBI1_dom"/>
</dbReference>
<evidence type="ECO:0000313" key="6">
    <source>
        <dbReference type="Proteomes" id="UP000694546"/>
    </source>
</evidence>
<dbReference type="Proteomes" id="UP000694546">
    <property type="component" value="Chromosome 6"/>
</dbReference>
<dbReference type="PANTHER" id="PTHR23080:SF143">
    <property type="entry name" value="SI:DKEY-56D12.4"/>
    <property type="match status" value="1"/>
</dbReference>
<dbReference type="GeneTree" id="ENSGT00940000164656"/>
<name>A0A8C5C776_GADMO</name>